<dbReference type="PANTHER" id="PTHR37724">
    <property type="entry name" value="OS02G0564300 PROTEIN"/>
    <property type="match status" value="1"/>
</dbReference>
<name>A0A8T2T6P5_CERRI</name>
<dbReference type="PANTHER" id="PTHR37724:SF1">
    <property type="entry name" value="OS02G0564300 PROTEIN"/>
    <property type="match status" value="1"/>
</dbReference>
<evidence type="ECO:0000256" key="1">
    <source>
        <dbReference type="SAM" id="MobiDB-lite"/>
    </source>
</evidence>
<comment type="caution">
    <text evidence="2">The sequence shown here is derived from an EMBL/GenBank/DDBJ whole genome shotgun (WGS) entry which is preliminary data.</text>
</comment>
<feature type="region of interest" description="Disordered" evidence="1">
    <location>
        <begin position="126"/>
        <end position="173"/>
    </location>
</feature>
<dbReference type="AlphaFoldDB" id="A0A8T2T6P5"/>
<protein>
    <submittedName>
        <fullName evidence="2">Uncharacterized protein</fullName>
    </submittedName>
</protein>
<proteinExistence type="predicted"/>
<sequence>MIRWRKLFQSGGINAWESLDASSTGQRGWALATWVRNMGGGPRTYPGGVSKWQWKRMLVKQREERERARLAREKEFFAMRQRAEILASHPELQQPWDKLATFPTRDVTPSQQIAGLVRRFHRPQQAEDLWTERDGPQKGTESSSGSGTMESDHKKSGDPSVLSNSSSDAEGEDKLSMYEQNQLSSAMRSQPFTERLHTAGSLTAKRKKNETSSIGKNMQDYLDSFGTDPLGVVVETDTRQSKKEVRKDPMGLLMTCKAAEKKKIGKGGRKNRGR</sequence>
<feature type="compositionally biased region" description="Low complexity" evidence="1">
    <location>
        <begin position="139"/>
        <end position="149"/>
    </location>
</feature>
<organism evidence="2 3">
    <name type="scientific">Ceratopteris richardii</name>
    <name type="common">Triangle waterfern</name>
    <dbReference type="NCBI Taxonomy" id="49495"/>
    <lineage>
        <taxon>Eukaryota</taxon>
        <taxon>Viridiplantae</taxon>
        <taxon>Streptophyta</taxon>
        <taxon>Embryophyta</taxon>
        <taxon>Tracheophyta</taxon>
        <taxon>Polypodiopsida</taxon>
        <taxon>Polypodiidae</taxon>
        <taxon>Polypodiales</taxon>
        <taxon>Pteridineae</taxon>
        <taxon>Pteridaceae</taxon>
        <taxon>Parkerioideae</taxon>
        <taxon>Ceratopteris</taxon>
    </lineage>
</organism>
<evidence type="ECO:0000313" key="2">
    <source>
        <dbReference type="EMBL" id="KAH7405382.1"/>
    </source>
</evidence>
<gene>
    <name evidence="2" type="ORF">KP509_15G068200</name>
</gene>
<reference evidence="2" key="1">
    <citation type="submission" date="2021-08" db="EMBL/GenBank/DDBJ databases">
        <title>WGS assembly of Ceratopteris richardii.</title>
        <authorList>
            <person name="Marchant D.B."/>
            <person name="Chen G."/>
            <person name="Jenkins J."/>
            <person name="Shu S."/>
            <person name="Leebens-Mack J."/>
            <person name="Grimwood J."/>
            <person name="Schmutz J."/>
            <person name="Soltis P."/>
            <person name="Soltis D."/>
            <person name="Chen Z.-H."/>
        </authorList>
    </citation>
    <scope>NUCLEOTIDE SEQUENCE</scope>
    <source>
        <strain evidence="2">Whitten #5841</strain>
        <tissue evidence="2">Leaf</tissue>
    </source>
</reference>
<accession>A0A8T2T6P5</accession>
<dbReference type="OrthoDB" id="1930125at2759"/>
<dbReference type="EMBL" id="CM035420">
    <property type="protein sequence ID" value="KAH7405382.1"/>
    <property type="molecule type" value="Genomic_DNA"/>
</dbReference>
<dbReference type="Proteomes" id="UP000825935">
    <property type="component" value="Chromosome 15"/>
</dbReference>
<evidence type="ECO:0000313" key="3">
    <source>
        <dbReference type="Proteomes" id="UP000825935"/>
    </source>
</evidence>
<keyword evidence="3" id="KW-1185">Reference proteome</keyword>